<proteinExistence type="predicted"/>
<organism evidence="1 2">
    <name type="scientific">Methanofollis fontis</name>
    <dbReference type="NCBI Taxonomy" id="2052832"/>
    <lineage>
        <taxon>Archaea</taxon>
        <taxon>Methanobacteriati</taxon>
        <taxon>Methanobacteriota</taxon>
        <taxon>Stenosarchaea group</taxon>
        <taxon>Methanomicrobia</taxon>
        <taxon>Methanomicrobiales</taxon>
        <taxon>Methanomicrobiaceae</taxon>
        <taxon>Methanofollis</taxon>
    </lineage>
</organism>
<comment type="caution">
    <text evidence="1">The sequence shown here is derived from an EMBL/GenBank/DDBJ whole genome shotgun (WGS) entry which is preliminary data.</text>
</comment>
<sequence>MHLSSDIEKGKLIAPLLYEKFRTTGILGHVNMPEDRPPAGVEVGSIEHILFLTLTVSIDYQRDAYALWESARHTHEDPETRYLFEPRALHETPQAQVFADLKKHGLSKKHSADTNIWRTVGISFFKKWGGDPRNFLADCGYDGPTVLRRLKEDRHPFNGREAPDFPFLRGDKIGPLWLRMLRDNAGLDTLTHLERVPIPVDIHVARASLCLGVVRGTYEGRLEDIFEAIRQAWAESVRGYEAGDRPMVALDIDEPLWHLSRAGCGRRDPETGACPLRSTCEFGRFCVGGRVAIDGRTVVLDTGGP</sequence>
<name>A0A483CRD2_9EURY</name>
<evidence type="ECO:0000313" key="1">
    <source>
        <dbReference type="EMBL" id="TAJ43881.1"/>
    </source>
</evidence>
<dbReference type="AlphaFoldDB" id="A0A483CRD2"/>
<evidence type="ECO:0000313" key="2">
    <source>
        <dbReference type="Proteomes" id="UP000292580"/>
    </source>
</evidence>
<accession>A0A483CRD2</accession>
<dbReference type="Gene3D" id="1.10.1670.10">
    <property type="entry name" value="Helix-hairpin-Helix base-excision DNA repair enzymes (C-terminal)"/>
    <property type="match status" value="1"/>
</dbReference>
<reference evidence="1 2" key="1">
    <citation type="submission" date="2017-11" db="EMBL/GenBank/DDBJ databases">
        <title>Isolation and Characterization of Methanofollis Species from Methane Seep Offshore SW Taiwan.</title>
        <authorList>
            <person name="Teng N.-H."/>
            <person name="Lai M.-C."/>
            <person name="Chen S.-C."/>
        </authorList>
    </citation>
    <scope>NUCLEOTIDE SEQUENCE [LARGE SCALE GENOMIC DNA]</scope>
    <source>
        <strain evidence="1 2">FWC-SCC2</strain>
    </source>
</reference>
<protein>
    <recommendedName>
        <fullName evidence="3">Iron-sulfur cluster loop</fullName>
    </recommendedName>
</protein>
<evidence type="ECO:0008006" key="3">
    <source>
        <dbReference type="Google" id="ProtNLM"/>
    </source>
</evidence>
<keyword evidence="2" id="KW-1185">Reference proteome</keyword>
<gene>
    <name evidence="1" type="ORF">CUJ86_07400</name>
</gene>
<dbReference type="GO" id="GO:0003824">
    <property type="term" value="F:catalytic activity"/>
    <property type="evidence" value="ECO:0007669"/>
    <property type="project" value="InterPro"/>
</dbReference>
<dbReference type="EMBL" id="PGCL01000003">
    <property type="protein sequence ID" value="TAJ43881.1"/>
    <property type="molecule type" value="Genomic_DNA"/>
</dbReference>
<dbReference type="GO" id="GO:0006281">
    <property type="term" value="P:DNA repair"/>
    <property type="evidence" value="ECO:0007669"/>
    <property type="project" value="InterPro"/>
</dbReference>
<dbReference type="SUPFAM" id="SSF48150">
    <property type="entry name" value="DNA-glycosylase"/>
    <property type="match status" value="1"/>
</dbReference>
<dbReference type="InterPro" id="IPR011257">
    <property type="entry name" value="DNA_glycosylase"/>
</dbReference>
<dbReference type="Proteomes" id="UP000292580">
    <property type="component" value="Unassembled WGS sequence"/>
</dbReference>
<dbReference type="InterPro" id="IPR023170">
    <property type="entry name" value="HhH_base_excis_C"/>
</dbReference>